<evidence type="ECO:0000256" key="1">
    <source>
        <dbReference type="SAM" id="MobiDB-lite"/>
    </source>
</evidence>
<gene>
    <name evidence="2" type="ORF">EJ08DRAFT_652330</name>
</gene>
<feature type="compositionally biased region" description="Basic and acidic residues" evidence="1">
    <location>
        <begin position="43"/>
        <end position="53"/>
    </location>
</feature>
<comment type="caution">
    <text evidence="2">The sequence shown here is derived from an EMBL/GenBank/DDBJ whole genome shotgun (WGS) entry which is preliminary data.</text>
</comment>
<organism evidence="2 3">
    <name type="scientific">Tothia fuscella</name>
    <dbReference type="NCBI Taxonomy" id="1048955"/>
    <lineage>
        <taxon>Eukaryota</taxon>
        <taxon>Fungi</taxon>
        <taxon>Dikarya</taxon>
        <taxon>Ascomycota</taxon>
        <taxon>Pezizomycotina</taxon>
        <taxon>Dothideomycetes</taxon>
        <taxon>Pleosporomycetidae</taxon>
        <taxon>Venturiales</taxon>
        <taxon>Cylindrosympodiaceae</taxon>
        <taxon>Tothia</taxon>
    </lineage>
</organism>
<dbReference type="EMBL" id="MU007074">
    <property type="protein sequence ID" value="KAF2424457.1"/>
    <property type="molecule type" value="Genomic_DNA"/>
</dbReference>
<evidence type="ECO:0000313" key="2">
    <source>
        <dbReference type="EMBL" id="KAF2424457.1"/>
    </source>
</evidence>
<proteinExistence type="predicted"/>
<name>A0A9P4NJZ4_9PEZI</name>
<dbReference type="AlphaFoldDB" id="A0A9P4NJZ4"/>
<feature type="region of interest" description="Disordered" evidence="1">
    <location>
        <begin position="1"/>
        <end position="83"/>
    </location>
</feature>
<dbReference type="Proteomes" id="UP000800235">
    <property type="component" value="Unassembled WGS sequence"/>
</dbReference>
<accession>A0A9P4NJZ4</accession>
<sequence>MSLSRLMKKLKESGGLIGEDGDITKTADSTSPPKKAGKKGEKKRVATSDKEGTSEGPPKAKKARGKKTSGDSGKTESGDDEQD</sequence>
<evidence type="ECO:0000313" key="3">
    <source>
        <dbReference type="Proteomes" id="UP000800235"/>
    </source>
</evidence>
<protein>
    <submittedName>
        <fullName evidence="2">Uncharacterized protein</fullName>
    </submittedName>
</protein>
<keyword evidence="3" id="KW-1185">Reference proteome</keyword>
<reference evidence="2" key="1">
    <citation type="journal article" date="2020" name="Stud. Mycol.">
        <title>101 Dothideomycetes genomes: a test case for predicting lifestyles and emergence of pathogens.</title>
        <authorList>
            <person name="Haridas S."/>
            <person name="Albert R."/>
            <person name="Binder M."/>
            <person name="Bloem J."/>
            <person name="Labutti K."/>
            <person name="Salamov A."/>
            <person name="Andreopoulos B."/>
            <person name="Baker S."/>
            <person name="Barry K."/>
            <person name="Bills G."/>
            <person name="Bluhm B."/>
            <person name="Cannon C."/>
            <person name="Castanera R."/>
            <person name="Culley D."/>
            <person name="Daum C."/>
            <person name="Ezra D."/>
            <person name="Gonzalez J."/>
            <person name="Henrissat B."/>
            <person name="Kuo A."/>
            <person name="Liang C."/>
            <person name="Lipzen A."/>
            <person name="Lutzoni F."/>
            <person name="Magnuson J."/>
            <person name="Mondo S."/>
            <person name="Nolan M."/>
            <person name="Ohm R."/>
            <person name="Pangilinan J."/>
            <person name="Park H.-J."/>
            <person name="Ramirez L."/>
            <person name="Alfaro M."/>
            <person name="Sun H."/>
            <person name="Tritt A."/>
            <person name="Yoshinaga Y."/>
            <person name="Zwiers L.-H."/>
            <person name="Turgeon B."/>
            <person name="Goodwin S."/>
            <person name="Spatafora J."/>
            <person name="Crous P."/>
            <person name="Grigoriev I."/>
        </authorList>
    </citation>
    <scope>NUCLEOTIDE SEQUENCE</scope>
    <source>
        <strain evidence="2">CBS 130266</strain>
    </source>
</reference>